<keyword evidence="2 8" id="KW-0378">Hydrolase</keyword>
<sequence length="847" mass="90133">MIRYDALDALPVRGALPGLNDALEGHGTAVLVAPPGTGKTTLVPLALAGLLGEGPRRQVVVAEPRRIAARAAARRMAWLLGEKPGESVGYTVRGERVVGRHTRVEVVTTGVLVQRLQRDQELNGVDVVVLDECHERHLDADTAAAFLWDVRESLRPELRLVAASATTDAEGWARLLGGAPVVEARGASYPVEVVWAPPARPVRPPHGMRVDPALLTHVASVVRRALAVRDGDVLCFLPGVGEIARVAGQLGGLEGLGDVEVLQVHGRAPAAVQDAALAPGERRRVVLATSVAESSLTVPGVRVVVDSGLAREPRVDHARGLSALTTVRASQAAGRQRAGRAGREAPGAVYRCWSEAEDGRLPRFPSPEIKVADLTAFALQVACWGDPEASGLALLDPPPGGAMAAARSVLSAIGAVDAAGRATERGARLARLGVHPRLGRALLDAGAFGEAAEVVALLSEEAPREYGDDLAGALRAVRRGGDAYAGRWRAEVRRLRSAVAEMPRPPVGDSPPRGPKAGGWADASVDRLVGVVAALAFPERVARADGGSYLMVSGTRAEVGEGSALRGAPWIAVAVADRPVGEGHARVRLGAVVDEEVARLAAGVLREERDEVRWSDGDVVARRVERLGAVELAVRPLRDPGPGLVRAALLDGLHQEGLGLLRWSPDAVLLRQRLAFLRLRLGEPWPDVSDEALHARVEEWLEPELGRARRRADLGRIDAGQALGRLLPWASGEAARLDELAPERITVPSGSRIRIDYSDPERPVLAVKLQEMFGAQKSPQIAGVPLLVHLLSPAGRPAAVTADLASFWRDGYRGVRAELRGRYPKHPWPEDPAVAEPTRHTNARLRR</sequence>
<dbReference type="Gene3D" id="3.40.50.300">
    <property type="entry name" value="P-loop containing nucleotide triphosphate hydrolases"/>
    <property type="match status" value="2"/>
</dbReference>
<gene>
    <name evidence="8" type="primary">hrpB</name>
    <name evidence="8" type="ORF">ACFPZJ_24110</name>
</gene>
<evidence type="ECO:0000256" key="2">
    <source>
        <dbReference type="ARBA" id="ARBA00022801"/>
    </source>
</evidence>
<dbReference type="PROSITE" id="PS51194">
    <property type="entry name" value="HELICASE_CTER"/>
    <property type="match status" value="1"/>
</dbReference>
<dbReference type="InterPro" id="IPR001650">
    <property type="entry name" value="Helicase_C-like"/>
</dbReference>
<dbReference type="SMART" id="SM00490">
    <property type="entry name" value="HELICc"/>
    <property type="match status" value="1"/>
</dbReference>
<feature type="region of interest" description="Disordered" evidence="5">
    <location>
        <begin position="824"/>
        <end position="847"/>
    </location>
</feature>
<evidence type="ECO:0000313" key="8">
    <source>
        <dbReference type="EMBL" id="MFC5636828.1"/>
    </source>
</evidence>
<dbReference type="Proteomes" id="UP001596154">
    <property type="component" value="Unassembled WGS sequence"/>
</dbReference>
<organism evidence="8 9">
    <name type="scientific">Streptomyces bullii</name>
    <dbReference type="NCBI Taxonomy" id="349910"/>
    <lineage>
        <taxon>Bacteria</taxon>
        <taxon>Bacillati</taxon>
        <taxon>Actinomycetota</taxon>
        <taxon>Actinomycetes</taxon>
        <taxon>Kitasatosporales</taxon>
        <taxon>Streptomycetaceae</taxon>
        <taxon>Streptomyces</taxon>
    </lineage>
</organism>
<dbReference type="SMART" id="SM00382">
    <property type="entry name" value="AAA"/>
    <property type="match status" value="1"/>
</dbReference>
<dbReference type="PANTHER" id="PTHR43519">
    <property type="entry name" value="ATP-DEPENDENT RNA HELICASE HRPB"/>
    <property type="match status" value="1"/>
</dbReference>
<dbReference type="InterPro" id="IPR049614">
    <property type="entry name" value="HrpB_DEXH"/>
</dbReference>
<dbReference type="SMART" id="SM00847">
    <property type="entry name" value="HA2"/>
    <property type="match status" value="1"/>
</dbReference>
<evidence type="ECO:0000313" key="9">
    <source>
        <dbReference type="Proteomes" id="UP001596154"/>
    </source>
</evidence>
<dbReference type="RefSeq" id="WP_381025257.1">
    <property type="nucleotide sequence ID" value="NZ_JBHSNY010000008.1"/>
</dbReference>
<reference evidence="9" key="1">
    <citation type="journal article" date="2019" name="Int. J. Syst. Evol. Microbiol.">
        <title>The Global Catalogue of Microorganisms (GCM) 10K type strain sequencing project: providing services to taxonomists for standard genome sequencing and annotation.</title>
        <authorList>
            <consortium name="The Broad Institute Genomics Platform"/>
            <consortium name="The Broad Institute Genome Sequencing Center for Infectious Disease"/>
            <person name="Wu L."/>
            <person name="Ma J."/>
        </authorList>
    </citation>
    <scope>NUCLEOTIDE SEQUENCE [LARGE SCALE GENOMIC DNA]</scope>
    <source>
        <strain evidence="9">CGMCC 4.7248</strain>
    </source>
</reference>
<keyword evidence="1" id="KW-0547">Nucleotide-binding</keyword>
<dbReference type="PANTHER" id="PTHR43519:SF1">
    <property type="entry name" value="ATP-DEPENDENT RNA HELICASE HRPB"/>
    <property type="match status" value="1"/>
</dbReference>
<dbReference type="SUPFAM" id="SSF52540">
    <property type="entry name" value="P-loop containing nucleoside triphosphate hydrolases"/>
    <property type="match status" value="1"/>
</dbReference>
<evidence type="ECO:0000256" key="1">
    <source>
        <dbReference type="ARBA" id="ARBA00022741"/>
    </source>
</evidence>
<keyword evidence="3 8" id="KW-0347">Helicase</keyword>
<dbReference type="InterPro" id="IPR011545">
    <property type="entry name" value="DEAD/DEAH_box_helicase_dom"/>
</dbReference>
<dbReference type="InterPro" id="IPR027417">
    <property type="entry name" value="P-loop_NTPase"/>
</dbReference>
<comment type="caution">
    <text evidence="8">The sequence shown here is derived from an EMBL/GenBank/DDBJ whole genome shotgun (WGS) entry which is preliminary data.</text>
</comment>
<dbReference type="InterPro" id="IPR014001">
    <property type="entry name" value="Helicase_ATP-bd"/>
</dbReference>
<dbReference type="PROSITE" id="PS51192">
    <property type="entry name" value="HELICASE_ATP_BIND_1"/>
    <property type="match status" value="1"/>
</dbReference>
<dbReference type="PIRSF" id="PIRSF005496">
    <property type="entry name" value="ATP_hel_hrpB"/>
    <property type="match status" value="1"/>
</dbReference>
<dbReference type="InterPro" id="IPR007502">
    <property type="entry name" value="Helicase-assoc_dom"/>
</dbReference>
<dbReference type="CDD" id="cd18791">
    <property type="entry name" value="SF2_C_RHA"/>
    <property type="match status" value="1"/>
</dbReference>
<name>A0ABW0UUH0_9ACTN</name>
<dbReference type="Pfam" id="PF00270">
    <property type="entry name" value="DEAD"/>
    <property type="match status" value="1"/>
</dbReference>
<dbReference type="InterPro" id="IPR003593">
    <property type="entry name" value="AAA+_ATPase"/>
</dbReference>
<evidence type="ECO:0000256" key="3">
    <source>
        <dbReference type="ARBA" id="ARBA00022806"/>
    </source>
</evidence>
<feature type="domain" description="Helicase C-terminal" evidence="7">
    <location>
        <begin position="220"/>
        <end position="385"/>
    </location>
</feature>
<evidence type="ECO:0000259" key="6">
    <source>
        <dbReference type="PROSITE" id="PS51192"/>
    </source>
</evidence>
<feature type="domain" description="Helicase ATP-binding" evidence="6">
    <location>
        <begin position="20"/>
        <end position="185"/>
    </location>
</feature>
<evidence type="ECO:0000256" key="5">
    <source>
        <dbReference type="SAM" id="MobiDB-lite"/>
    </source>
</evidence>
<dbReference type="Gene3D" id="1.20.120.1080">
    <property type="match status" value="1"/>
</dbReference>
<keyword evidence="9" id="KW-1185">Reference proteome</keyword>
<dbReference type="GO" id="GO:0016787">
    <property type="term" value="F:hydrolase activity"/>
    <property type="evidence" value="ECO:0007669"/>
    <property type="project" value="UniProtKB-KW"/>
</dbReference>
<dbReference type="EC" id="3.6.4.13" evidence="8"/>
<evidence type="ECO:0000256" key="4">
    <source>
        <dbReference type="ARBA" id="ARBA00022840"/>
    </source>
</evidence>
<dbReference type="EMBL" id="JBHSNY010000008">
    <property type="protein sequence ID" value="MFC5636828.1"/>
    <property type="molecule type" value="Genomic_DNA"/>
</dbReference>
<dbReference type="SMART" id="SM00487">
    <property type="entry name" value="DEXDc"/>
    <property type="match status" value="1"/>
</dbReference>
<accession>A0ABW0UUH0</accession>
<dbReference type="CDD" id="cd17990">
    <property type="entry name" value="DEXHc_HrpB"/>
    <property type="match status" value="1"/>
</dbReference>
<dbReference type="InterPro" id="IPR010225">
    <property type="entry name" value="HrpB"/>
</dbReference>
<dbReference type="NCBIfam" id="TIGR01970">
    <property type="entry name" value="DEAH_box_HrpB"/>
    <property type="match status" value="1"/>
</dbReference>
<dbReference type="InterPro" id="IPR013689">
    <property type="entry name" value="RNA_helicase_ATP-dep_HrpB_C"/>
</dbReference>
<dbReference type="Pfam" id="PF00271">
    <property type="entry name" value="Helicase_C"/>
    <property type="match status" value="1"/>
</dbReference>
<dbReference type="Pfam" id="PF08482">
    <property type="entry name" value="HrpB_C"/>
    <property type="match status" value="1"/>
</dbReference>
<keyword evidence="4" id="KW-0067">ATP-binding</keyword>
<proteinExistence type="predicted"/>
<protein>
    <submittedName>
        <fullName evidence="8">ATP-dependent helicase HrpB</fullName>
        <ecNumber evidence="8">3.6.4.13</ecNumber>
    </submittedName>
</protein>
<evidence type="ECO:0000259" key="7">
    <source>
        <dbReference type="PROSITE" id="PS51194"/>
    </source>
</evidence>
<dbReference type="GO" id="GO:0003724">
    <property type="term" value="F:RNA helicase activity"/>
    <property type="evidence" value="ECO:0007669"/>
    <property type="project" value="UniProtKB-EC"/>
</dbReference>